<reference evidence="1" key="5">
    <citation type="submission" date="2025-09" db="UniProtKB">
        <authorList>
            <consortium name="Ensembl"/>
        </authorList>
    </citation>
    <scope>IDENTIFICATION</scope>
</reference>
<dbReference type="Gene3D" id="3.40.630.30">
    <property type="match status" value="1"/>
</dbReference>
<organism evidence="1 2">
    <name type="scientific">Rhinolophus ferrumequinum</name>
    <name type="common">Greater horseshoe bat</name>
    <dbReference type="NCBI Taxonomy" id="59479"/>
    <lineage>
        <taxon>Eukaryota</taxon>
        <taxon>Metazoa</taxon>
        <taxon>Chordata</taxon>
        <taxon>Craniata</taxon>
        <taxon>Vertebrata</taxon>
        <taxon>Euteleostomi</taxon>
        <taxon>Mammalia</taxon>
        <taxon>Eutheria</taxon>
        <taxon>Laurasiatheria</taxon>
        <taxon>Chiroptera</taxon>
        <taxon>Yinpterochiroptera</taxon>
        <taxon>Rhinolophoidea</taxon>
        <taxon>Rhinolophidae</taxon>
        <taxon>Rhinolophinae</taxon>
        <taxon>Rhinolophus</taxon>
    </lineage>
</organism>
<dbReference type="AlphaFoldDB" id="A0A671DWC9"/>
<dbReference type="Ensembl" id="ENSRFET00010005704.1">
    <property type="protein sequence ID" value="ENSRFEP00010005221.1"/>
    <property type="gene ID" value="ENSRFEG00010003578.1"/>
</dbReference>
<dbReference type="Proteomes" id="UP000472240">
    <property type="component" value="Chromosome 2"/>
</dbReference>
<protein>
    <submittedName>
        <fullName evidence="1">Uncharacterized protein</fullName>
    </submittedName>
</protein>
<accession>A0A671DWC9</accession>
<evidence type="ECO:0000313" key="2">
    <source>
        <dbReference type="Proteomes" id="UP000472240"/>
    </source>
</evidence>
<reference evidence="2" key="3">
    <citation type="submission" date="2018-12" db="EMBL/GenBank/DDBJ databases">
        <title>G10K-VGP greater horseshoe bat female genome, primary haplotype.</title>
        <authorList>
            <person name="Teeling E."/>
            <person name="Myers G."/>
            <person name="Vernes S."/>
            <person name="Pippel M."/>
            <person name="Winkler S."/>
            <person name="Fedrigo O."/>
            <person name="Rhie A."/>
            <person name="Koren S."/>
            <person name="Phillippy A."/>
            <person name="Lewin H."/>
            <person name="Damas J."/>
            <person name="Howe K."/>
            <person name="Mountcastle J."/>
            <person name="Jarvis E.D."/>
        </authorList>
    </citation>
    <scope>NUCLEOTIDE SEQUENCE [LARGE SCALE GENOMIC DNA]</scope>
</reference>
<name>A0A671DWC9_RHIFE</name>
<reference evidence="1 2" key="1">
    <citation type="journal article" date="2015" name="Annu Rev Anim Biosci">
        <title>The Genome 10K Project: a way forward.</title>
        <authorList>
            <person name="Koepfli K.P."/>
            <person name="Paten B."/>
            <person name="O'Brien S.J."/>
            <person name="Koepfli K.P."/>
            <person name="Paten B."/>
            <person name="Antunes A."/>
            <person name="Belov K."/>
            <person name="Bustamante C."/>
            <person name="Castoe T.A."/>
            <person name="Clawson H."/>
            <person name="Crawford A.J."/>
            <person name="Diekhans M."/>
            <person name="Distel D."/>
            <person name="Durbin R."/>
            <person name="Earl D."/>
            <person name="Fujita M.K."/>
            <person name="Gamble T."/>
            <person name="Georges A."/>
            <person name="Gemmell N."/>
            <person name="Gilbert M.T."/>
            <person name="Graves J.M."/>
            <person name="Green R.E."/>
            <person name="Hickey G."/>
            <person name="Jarvis E.D."/>
            <person name="Johnson W."/>
            <person name="Komissarov A."/>
            <person name="Korf I."/>
            <person name="Kuhn R."/>
            <person name="Larkin D.M."/>
            <person name="Lewin H."/>
            <person name="Lopez J.V."/>
            <person name="Ma J."/>
            <person name="Marques-Bonet T."/>
            <person name="Miller W."/>
            <person name="Murphy R."/>
            <person name="Pevzner P."/>
            <person name="Shapiro B."/>
            <person name="Steiner C."/>
            <person name="Tamazian G."/>
            <person name="Venkatesh B."/>
            <person name="Wang J."/>
            <person name="Wayne R."/>
            <person name="Wiley E."/>
            <person name="Yang H."/>
            <person name="Zhang G."/>
            <person name="Haussler D."/>
            <person name="Ryder O."/>
            <person name="O'Brien S.J."/>
        </authorList>
    </citation>
    <scope>NUCLEOTIDE SEQUENCE</scope>
</reference>
<keyword evidence="2" id="KW-1185">Reference proteome</keyword>
<evidence type="ECO:0000313" key="1">
    <source>
        <dbReference type="Ensembl" id="ENSRFEP00010005221.1"/>
    </source>
</evidence>
<dbReference type="GeneTree" id="ENSGT00940000165624"/>
<proteinExistence type="predicted"/>
<reference evidence="1" key="4">
    <citation type="submission" date="2025-08" db="UniProtKB">
        <authorList>
            <consortium name="Ensembl"/>
        </authorList>
    </citation>
    <scope>IDENTIFICATION</scope>
</reference>
<reference evidence="1 2" key="2">
    <citation type="journal article" date="2018" name="Annu Rev Anim Biosci">
        <title>Bat Biology, Genomes, and the Bat1K Project: To Generate Chromosome-Level Genomes for All Living Bat Species.</title>
        <authorList>
            <person name="Teeling E.C."/>
            <person name="Vernes S.C."/>
            <person name="Davalos L.M."/>
            <person name="Ray D.A."/>
            <person name="Gilbert M.T.P."/>
            <person name="Myers E."/>
        </authorList>
    </citation>
    <scope>NUCLEOTIDE SEQUENCE</scope>
</reference>
<sequence>MKGTRIVLGSVTLHNIKQLKRLHQVIFPVSYNDKFYRTKFGIEIIETKNCCKRTEPAGAHVLQRNLEVPSGQKAVPPTPNLGVSFTSSAFSKMSCFHTEGQSPENIVYFKRQSSSHTCTLSTHHRHI</sequence>